<dbReference type="Gene3D" id="3.30.565.10">
    <property type="entry name" value="Histidine kinase-like ATPase, C-terminal domain"/>
    <property type="match status" value="1"/>
</dbReference>
<accession>A0A1N7FXF8</accession>
<dbReference type="SUPFAM" id="SSF81606">
    <property type="entry name" value="PP2C-like"/>
    <property type="match status" value="1"/>
</dbReference>
<dbReference type="InterPro" id="IPR036513">
    <property type="entry name" value="STAS_dom_sf"/>
</dbReference>
<dbReference type="SMART" id="SM00331">
    <property type="entry name" value="PP2C_SIG"/>
    <property type="match status" value="1"/>
</dbReference>
<dbReference type="STRING" id="1344003.SAMN05445060_2368"/>
<dbReference type="CDD" id="cd07043">
    <property type="entry name" value="STAS_anti-anti-sigma_factors"/>
    <property type="match status" value="1"/>
</dbReference>
<dbReference type="InterPro" id="IPR003594">
    <property type="entry name" value="HATPase_dom"/>
</dbReference>
<reference evidence="3 4" key="1">
    <citation type="submission" date="2017-01" db="EMBL/GenBank/DDBJ databases">
        <authorList>
            <person name="Mah S.A."/>
            <person name="Swanson W.J."/>
            <person name="Moy G.W."/>
            <person name="Vacquier V.D."/>
        </authorList>
    </citation>
    <scope>NUCLEOTIDE SEQUENCE [LARGE SCALE GENOMIC DNA]</scope>
    <source>
        <strain evidence="3 4">CPCC 203464</strain>
    </source>
</reference>
<proteinExistence type="predicted"/>
<dbReference type="InterPro" id="IPR036457">
    <property type="entry name" value="PPM-type-like_dom_sf"/>
</dbReference>
<gene>
    <name evidence="3" type="ORF">SAMN05445060_2368</name>
</gene>
<dbReference type="PROSITE" id="PS50801">
    <property type="entry name" value="STAS"/>
    <property type="match status" value="1"/>
</dbReference>
<evidence type="ECO:0000313" key="4">
    <source>
        <dbReference type="Proteomes" id="UP000186218"/>
    </source>
</evidence>
<dbReference type="GO" id="GO:0016791">
    <property type="term" value="F:phosphatase activity"/>
    <property type="evidence" value="ECO:0007669"/>
    <property type="project" value="TreeGrafter"/>
</dbReference>
<dbReference type="PANTHER" id="PTHR43156">
    <property type="entry name" value="STAGE II SPORULATION PROTEIN E-RELATED"/>
    <property type="match status" value="1"/>
</dbReference>
<dbReference type="SUPFAM" id="SSF52091">
    <property type="entry name" value="SpoIIaa-like"/>
    <property type="match status" value="1"/>
</dbReference>
<dbReference type="InterPro" id="IPR058548">
    <property type="entry name" value="MlaB-like_STAS"/>
</dbReference>
<sequence length="642" mass="68836">MPGTSWDDLVGDPYDVRWVFETMPVMLAALRGPDHRLIALNDAYRQLIPKADATGKPVREAFPEVLGQFVFDAFDHVYHTGETHHGKEWRIAIDLDGSGTTQDVYWDFTFSARRDDDGAIDGVDLVLQDVTARVRARLAAEQQLAEVSQRYEQVRSSATVMQQALLAPSVPVLPGVDIAAEYLVATEDTAAGGDWFDAIATDNGAVILVVGDVVGHGIAATAVMSQLRTATRLELIRGSGISDALTAVEEFAQHIPGAEFATLCITHLNTITGALEYATAGHPPPLLISKHSPRFLEPTGATPLGRGQRFTTRTDALGHGDAVLLYTDGVVERPGRRLPESTTEFATVATRVLAGEAIPDDTARPIDRLCSQTLELLLRNSGYSDDVTLLGAQRTTVAPPFHEQVHADAPAARSVRTRLREWLAAVGADHTDIMVVDHAVSEYVQNAIDHAYGPTGGPLEVAAVLDNRGVLDVQVIDHGQWVANEHSSEPSRGLGFVSALITTATVTPGDSGTRASFTYPLSRSARIVTDPAVIHTPPHQLDPVQFHIDFDDDGELVVCGDVDALHAPTLAGRIIGQSRSGTRALRVDLSAVTYLGSAGLRMLAEARAQARRQDSDLILIAPPGSTAHHVLSLVGIPTTPPD</sequence>
<evidence type="ECO:0000259" key="2">
    <source>
        <dbReference type="PROSITE" id="PS50801"/>
    </source>
</evidence>
<dbReference type="InterPro" id="IPR036890">
    <property type="entry name" value="HATPase_C_sf"/>
</dbReference>
<dbReference type="Pfam" id="PF07228">
    <property type="entry name" value="SpoIIE"/>
    <property type="match status" value="1"/>
</dbReference>
<dbReference type="Gene3D" id="3.60.40.10">
    <property type="entry name" value="PPM-type phosphatase domain"/>
    <property type="match status" value="1"/>
</dbReference>
<dbReference type="Pfam" id="PF13466">
    <property type="entry name" value="STAS_2"/>
    <property type="match status" value="1"/>
</dbReference>
<feature type="domain" description="STAS" evidence="2">
    <location>
        <begin position="556"/>
        <end position="642"/>
    </location>
</feature>
<dbReference type="InterPro" id="IPR013656">
    <property type="entry name" value="PAS_4"/>
</dbReference>
<evidence type="ECO:0000256" key="1">
    <source>
        <dbReference type="ARBA" id="ARBA00022801"/>
    </source>
</evidence>
<dbReference type="SUPFAM" id="SSF55785">
    <property type="entry name" value="PYP-like sensor domain (PAS domain)"/>
    <property type="match status" value="1"/>
</dbReference>
<dbReference type="InterPro" id="IPR001932">
    <property type="entry name" value="PPM-type_phosphatase-like_dom"/>
</dbReference>
<dbReference type="Proteomes" id="UP000186218">
    <property type="component" value="Unassembled WGS sequence"/>
</dbReference>
<organism evidence="3 4">
    <name type="scientific">Williamsia sterculiae</name>
    <dbReference type="NCBI Taxonomy" id="1344003"/>
    <lineage>
        <taxon>Bacteria</taxon>
        <taxon>Bacillati</taxon>
        <taxon>Actinomycetota</taxon>
        <taxon>Actinomycetes</taxon>
        <taxon>Mycobacteriales</taxon>
        <taxon>Nocardiaceae</taxon>
        <taxon>Williamsia</taxon>
    </lineage>
</organism>
<keyword evidence="4" id="KW-1185">Reference proteome</keyword>
<evidence type="ECO:0000313" key="3">
    <source>
        <dbReference type="EMBL" id="SIS04925.1"/>
    </source>
</evidence>
<dbReference type="InterPro" id="IPR052016">
    <property type="entry name" value="Bact_Sigma-Reg"/>
</dbReference>
<dbReference type="Gene3D" id="3.30.450.20">
    <property type="entry name" value="PAS domain"/>
    <property type="match status" value="1"/>
</dbReference>
<dbReference type="Pfam" id="PF13581">
    <property type="entry name" value="HATPase_c_2"/>
    <property type="match status" value="1"/>
</dbReference>
<dbReference type="InterPro" id="IPR002645">
    <property type="entry name" value="STAS_dom"/>
</dbReference>
<keyword evidence="1" id="KW-0378">Hydrolase</keyword>
<dbReference type="PANTHER" id="PTHR43156:SF2">
    <property type="entry name" value="STAGE II SPORULATION PROTEIN E"/>
    <property type="match status" value="1"/>
</dbReference>
<dbReference type="SUPFAM" id="SSF55874">
    <property type="entry name" value="ATPase domain of HSP90 chaperone/DNA topoisomerase II/histidine kinase"/>
    <property type="match status" value="1"/>
</dbReference>
<name>A0A1N7FXF8_9NOCA</name>
<dbReference type="EMBL" id="FTNT01000006">
    <property type="protein sequence ID" value="SIS04925.1"/>
    <property type="molecule type" value="Genomic_DNA"/>
</dbReference>
<dbReference type="CDD" id="cd16936">
    <property type="entry name" value="HATPase_RsbW-like"/>
    <property type="match status" value="1"/>
</dbReference>
<protein>
    <submittedName>
        <fullName evidence="3">Anti-anti-sigma factor</fullName>
    </submittedName>
</protein>
<dbReference type="InterPro" id="IPR035965">
    <property type="entry name" value="PAS-like_dom_sf"/>
</dbReference>
<dbReference type="Pfam" id="PF08448">
    <property type="entry name" value="PAS_4"/>
    <property type="match status" value="1"/>
</dbReference>
<dbReference type="OrthoDB" id="5243175at2"/>
<dbReference type="Gene3D" id="3.30.750.24">
    <property type="entry name" value="STAS domain"/>
    <property type="match status" value="1"/>
</dbReference>
<dbReference type="AlphaFoldDB" id="A0A1N7FXF8"/>